<evidence type="ECO:0000313" key="1">
    <source>
        <dbReference type="EMBL" id="UYV78595.1"/>
    </source>
</evidence>
<protein>
    <submittedName>
        <fullName evidence="1">Uncharacterized protein</fullName>
    </submittedName>
</protein>
<keyword evidence="2" id="KW-1185">Reference proteome</keyword>
<name>A0ABY6LBP9_9ARAC</name>
<reference evidence="1 2" key="1">
    <citation type="submission" date="2022-01" db="EMBL/GenBank/DDBJ databases">
        <title>A chromosomal length assembly of Cordylochernes scorpioides.</title>
        <authorList>
            <person name="Zeh D."/>
            <person name="Zeh J."/>
        </authorList>
    </citation>
    <scope>NUCLEOTIDE SEQUENCE [LARGE SCALE GENOMIC DNA]</scope>
    <source>
        <strain evidence="1">IN4F17</strain>
        <tissue evidence="1">Whole Body</tissue>
    </source>
</reference>
<proteinExistence type="predicted"/>
<dbReference type="Proteomes" id="UP001235939">
    <property type="component" value="Chromosome 16"/>
</dbReference>
<dbReference type="EMBL" id="CP092878">
    <property type="protein sequence ID" value="UYV78595.1"/>
    <property type="molecule type" value="Genomic_DNA"/>
</dbReference>
<sequence>MEEEEKVEHLMKGIAEDFYQALIVKDPTTVDELAKFCRQLANMKQRRIKRTRCERLPNVTPNLSDFEEDLT</sequence>
<accession>A0ABY6LBP9</accession>
<organism evidence="1 2">
    <name type="scientific">Cordylochernes scorpioides</name>
    <dbReference type="NCBI Taxonomy" id="51811"/>
    <lineage>
        <taxon>Eukaryota</taxon>
        <taxon>Metazoa</taxon>
        <taxon>Ecdysozoa</taxon>
        <taxon>Arthropoda</taxon>
        <taxon>Chelicerata</taxon>
        <taxon>Arachnida</taxon>
        <taxon>Pseudoscorpiones</taxon>
        <taxon>Cheliferoidea</taxon>
        <taxon>Chernetidae</taxon>
        <taxon>Cordylochernes</taxon>
    </lineage>
</organism>
<gene>
    <name evidence="1" type="ORF">LAZ67_16002095</name>
</gene>
<evidence type="ECO:0000313" key="2">
    <source>
        <dbReference type="Proteomes" id="UP001235939"/>
    </source>
</evidence>